<gene>
    <name evidence="7" type="ORF">EDC62_0343</name>
</gene>
<dbReference type="PANTHER" id="PTHR30469">
    <property type="entry name" value="MULTIDRUG RESISTANCE PROTEIN MDTA"/>
    <property type="match status" value="1"/>
</dbReference>
<name>A0A3N4UPU3_9BURK</name>
<dbReference type="InterPro" id="IPR058625">
    <property type="entry name" value="MdtA-like_BSH"/>
</dbReference>
<comment type="similarity">
    <text evidence="2">Belongs to the membrane fusion protein (MFP) (TC 8.A.1) family.</text>
</comment>
<dbReference type="Pfam" id="PF25967">
    <property type="entry name" value="RND-MFP_C"/>
    <property type="match status" value="1"/>
</dbReference>
<comment type="caution">
    <text evidence="7">The sequence shown here is derived from an EMBL/GenBank/DDBJ whole genome shotgun (WGS) entry which is preliminary data.</text>
</comment>
<dbReference type="OrthoDB" id="9806939at2"/>
<reference evidence="7 8" key="1">
    <citation type="submission" date="2018-11" db="EMBL/GenBank/DDBJ databases">
        <title>Genomic Encyclopedia of Type Strains, Phase IV (KMG-IV): sequencing the most valuable type-strain genomes for metagenomic binning, comparative biology and taxonomic classification.</title>
        <authorList>
            <person name="Goeker M."/>
        </authorList>
    </citation>
    <scope>NUCLEOTIDE SEQUENCE [LARGE SCALE GENOMIC DNA]</scope>
    <source>
        <strain evidence="7 8">DSM 101684</strain>
    </source>
</reference>
<feature type="region of interest" description="Disordered" evidence="4">
    <location>
        <begin position="389"/>
        <end position="409"/>
    </location>
</feature>
<organism evidence="7 8">
    <name type="scientific">Tibeticola sediminis</name>
    <dbReference type="NCBI Taxonomy" id="1917811"/>
    <lineage>
        <taxon>Bacteria</taxon>
        <taxon>Pseudomonadati</taxon>
        <taxon>Pseudomonadota</taxon>
        <taxon>Betaproteobacteria</taxon>
        <taxon>Burkholderiales</taxon>
        <taxon>Comamonadaceae</taxon>
        <taxon>Tibeticola</taxon>
    </lineage>
</organism>
<accession>A0A3N4UPU3</accession>
<feature type="domain" description="Multidrug resistance protein MdtA-like C-terminal permuted SH3" evidence="6">
    <location>
        <begin position="303"/>
        <end position="361"/>
    </location>
</feature>
<keyword evidence="3" id="KW-0813">Transport</keyword>
<dbReference type="AlphaFoldDB" id="A0A3N4UPU3"/>
<protein>
    <submittedName>
        <fullName evidence="7">RND family efflux transporter MFP subunit</fullName>
    </submittedName>
</protein>
<evidence type="ECO:0000313" key="8">
    <source>
        <dbReference type="Proteomes" id="UP000272193"/>
    </source>
</evidence>
<dbReference type="RefSeq" id="WP_124219751.1">
    <property type="nucleotide sequence ID" value="NZ_RKQL01000001.1"/>
</dbReference>
<dbReference type="Proteomes" id="UP000272193">
    <property type="component" value="Unassembled WGS sequence"/>
</dbReference>
<feature type="domain" description="Multidrug resistance protein MdtA-like barrel-sandwich hybrid" evidence="5">
    <location>
        <begin position="79"/>
        <end position="211"/>
    </location>
</feature>
<evidence type="ECO:0000256" key="2">
    <source>
        <dbReference type="ARBA" id="ARBA00009477"/>
    </source>
</evidence>
<sequence length="409" mass="42676">MQAVQGRHRSLFFSDGRGARVWLALSAALALGALSGCSKPPVEEPPLRTVKLITVGVAPLSAQREYAAEVRARVESRLGFRVAGKIIRRSVELGQRVAAGTVLAEIDPRDYALAAEAARAQVAAAQTQRDLAAADFKRYQALREQNFISGAELERRETALKAAEASLQQARAQLGVQGNQASYTRLVADAAGVVTGLDAEVGQVVAAGAPVVRVAVDGPRDVVFHLPEDKLSSVRRGLAVTVRVWGEAREREGVVREIAAAADPVTRTYLVQVALQGGEPPALGATAMVALPAPMASGAPVAAIKLPTTALRQEAGHSAVWVYDPQSSTVLSQPVEVATADGNEVVVTAGLKPGQQVVATGVHVLAPGQKVLVYQEKYQNAGANRTLAAPQIGASQTSPARAAASDAAR</sequence>
<dbReference type="Gene3D" id="1.10.287.470">
    <property type="entry name" value="Helix hairpin bin"/>
    <property type="match status" value="1"/>
</dbReference>
<evidence type="ECO:0000256" key="3">
    <source>
        <dbReference type="ARBA" id="ARBA00022448"/>
    </source>
</evidence>
<dbReference type="GO" id="GO:0015562">
    <property type="term" value="F:efflux transmembrane transporter activity"/>
    <property type="evidence" value="ECO:0007669"/>
    <property type="project" value="TreeGrafter"/>
</dbReference>
<dbReference type="SUPFAM" id="SSF111369">
    <property type="entry name" value="HlyD-like secretion proteins"/>
    <property type="match status" value="1"/>
</dbReference>
<proteinExistence type="inferred from homology"/>
<dbReference type="InterPro" id="IPR006143">
    <property type="entry name" value="RND_pump_MFP"/>
</dbReference>
<evidence type="ECO:0000256" key="4">
    <source>
        <dbReference type="SAM" id="MobiDB-lite"/>
    </source>
</evidence>
<evidence type="ECO:0000313" key="7">
    <source>
        <dbReference type="EMBL" id="RPE72642.1"/>
    </source>
</evidence>
<dbReference type="Gene3D" id="2.40.30.170">
    <property type="match status" value="1"/>
</dbReference>
<dbReference type="GO" id="GO:1990281">
    <property type="term" value="C:efflux pump complex"/>
    <property type="evidence" value="ECO:0007669"/>
    <property type="project" value="TreeGrafter"/>
</dbReference>
<comment type="subcellular location">
    <subcellularLocation>
        <location evidence="1">Cell envelope</location>
    </subcellularLocation>
</comment>
<evidence type="ECO:0000256" key="1">
    <source>
        <dbReference type="ARBA" id="ARBA00004196"/>
    </source>
</evidence>
<keyword evidence="8" id="KW-1185">Reference proteome</keyword>
<feature type="compositionally biased region" description="Low complexity" evidence="4">
    <location>
        <begin position="400"/>
        <end position="409"/>
    </location>
</feature>
<dbReference type="InterPro" id="IPR058627">
    <property type="entry name" value="MdtA-like_C"/>
</dbReference>
<dbReference type="EMBL" id="RKQL01000001">
    <property type="protein sequence ID" value="RPE72642.1"/>
    <property type="molecule type" value="Genomic_DNA"/>
</dbReference>
<dbReference type="Gene3D" id="2.40.50.100">
    <property type="match status" value="1"/>
</dbReference>
<evidence type="ECO:0000259" key="5">
    <source>
        <dbReference type="Pfam" id="PF25917"/>
    </source>
</evidence>
<dbReference type="Gene3D" id="2.40.420.20">
    <property type="match status" value="1"/>
</dbReference>
<dbReference type="PANTHER" id="PTHR30469:SF15">
    <property type="entry name" value="HLYD FAMILY OF SECRETION PROTEINS"/>
    <property type="match status" value="1"/>
</dbReference>
<evidence type="ECO:0000259" key="6">
    <source>
        <dbReference type="Pfam" id="PF25967"/>
    </source>
</evidence>
<dbReference type="Pfam" id="PF25917">
    <property type="entry name" value="BSH_RND"/>
    <property type="match status" value="1"/>
</dbReference>
<dbReference type="NCBIfam" id="TIGR01730">
    <property type="entry name" value="RND_mfp"/>
    <property type="match status" value="1"/>
</dbReference>